<dbReference type="Gene3D" id="1.10.1200.10">
    <property type="entry name" value="ACP-like"/>
    <property type="match status" value="1"/>
</dbReference>
<comment type="caution">
    <text evidence="2">The sequence shown here is derived from an EMBL/GenBank/DDBJ whole genome shotgun (WGS) entry which is preliminary data.</text>
</comment>
<dbReference type="InterPro" id="IPR009081">
    <property type="entry name" value="PP-bd_ACP"/>
</dbReference>
<evidence type="ECO:0000313" key="3">
    <source>
        <dbReference type="Proteomes" id="UP000659223"/>
    </source>
</evidence>
<feature type="domain" description="Carrier" evidence="1">
    <location>
        <begin position="36"/>
        <end position="102"/>
    </location>
</feature>
<reference evidence="3" key="1">
    <citation type="journal article" date="2019" name="Int. J. Syst. Evol. Microbiol.">
        <title>The Global Catalogue of Microorganisms (GCM) 10K type strain sequencing project: providing services to taxonomists for standard genome sequencing and annotation.</title>
        <authorList>
            <consortium name="The Broad Institute Genomics Platform"/>
            <consortium name="The Broad Institute Genome Sequencing Center for Infectious Disease"/>
            <person name="Wu L."/>
            <person name="Ma J."/>
        </authorList>
    </citation>
    <scope>NUCLEOTIDE SEQUENCE [LARGE SCALE GENOMIC DNA]</scope>
    <source>
        <strain evidence="3">JCM 4586</strain>
    </source>
</reference>
<dbReference type="Proteomes" id="UP000659223">
    <property type="component" value="Unassembled WGS sequence"/>
</dbReference>
<evidence type="ECO:0000313" key="2">
    <source>
        <dbReference type="EMBL" id="GGX62011.1"/>
    </source>
</evidence>
<dbReference type="EMBL" id="BMUT01000001">
    <property type="protein sequence ID" value="GGX62011.1"/>
    <property type="molecule type" value="Genomic_DNA"/>
</dbReference>
<organism evidence="2 3">
    <name type="scientific">Streptomyces hiroshimensis</name>
    <dbReference type="NCBI Taxonomy" id="66424"/>
    <lineage>
        <taxon>Bacteria</taxon>
        <taxon>Bacillati</taxon>
        <taxon>Actinomycetota</taxon>
        <taxon>Actinomycetes</taxon>
        <taxon>Kitasatosporales</taxon>
        <taxon>Streptomycetaceae</taxon>
        <taxon>Streptomyces</taxon>
    </lineage>
</organism>
<proteinExistence type="predicted"/>
<protein>
    <recommendedName>
        <fullName evidence="1">Carrier domain-containing protein</fullName>
    </recommendedName>
</protein>
<gene>
    <name evidence="2" type="ORF">GCM10010324_03410</name>
</gene>
<dbReference type="SUPFAM" id="SSF47336">
    <property type="entry name" value="ACP-like"/>
    <property type="match status" value="1"/>
</dbReference>
<evidence type="ECO:0000259" key="1">
    <source>
        <dbReference type="Pfam" id="PF00550"/>
    </source>
</evidence>
<accession>A0ABQ2Y501</accession>
<name>A0ABQ2Y501_9ACTN</name>
<sequence>MLAGSVAWDRCAAGPNVGGMTHTPPATGTESVALLVTELVRLVAPRKSGLVEPDQRLVGDLGFHSLVLAELGYNLEELFSLQELSPEVAMTLERVGDVTRLIVTEVAEGRGTLPDADAVSAVFTRFGADGPAL</sequence>
<dbReference type="InterPro" id="IPR036736">
    <property type="entry name" value="ACP-like_sf"/>
</dbReference>
<dbReference type="Pfam" id="PF00550">
    <property type="entry name" value="PP-binding"/>
    <property type="match status" value="1"/>
</dbReference>
<keyword evidence="3" id="KW-1185">Reference proteome</keyword>